<protein>
    <submittedName>
        <fullName evidence="1">NusG domain II-containing protein</fullName>
    </submittedName>
</protein>
<dbReference type="RefSeq" id="WP_308459111.1">
    <property type="nucleotide sequence ID" value="NZ_JAJEPS010000004.1"/>
</dbReference>
<gene>
    <name evidence="1" type="ORF">LKD36_06345</name>
</gene>
<dbReference type="Pfam" id="PF07009">
    <property type="entry name" value="NusG_II"/>
    <property type="match status" value="1"/>
</dbReference>
<dbReference type="AlphaFoldDB" id="A0AAE3A8F8"/>
<dbReference type="Proteomes" id="UP001198220">
    <property type="component" value="Unassembled WGS sequence"/>
</dbReference>
<organism evidence="1 2">
    <name type="scientific">Hominiventricola filiformis</name>
    <dbReference type="NCBI Taxonomy" id="2885352"/>
    <lineage>
        <taxon>Bacteria</taxon>
        <taxon>Bacillati</taxon>
        <taxon>Bacillota</taxon>
        <taxon>Clostridia</taxon>
        <taxon>Lachnospirales</taxon>
        <taxon>Lachnospiraceae</taxon>
        <taxon>Hominiventricola</taxon>
    </lineage>
</organism>
<dbReference type="InterPro" id="IPR038690">
    <property type="entry name" value="NusG_2_sf"/>
</dbReference>
<dbReference type="CDD" id="cd09911">
    <property type="entry name" value="Lin0431_like"/>
    <property type="match status" value="1"/>
</dbReference>
<accession>A0AAE3A8F8</accession>
<sequence>MMKKIDKMLAAGLLLAAVLLGIFLFAGKEEGTRAVVTIDGTEYGSYALDKEQTIDLGTGNHLEIRGGEIRMTEADCPDQICVQTGSISKEHEMIVCMPHKVIVEIRKE</sequence>
<name>A0AAE3A8F8_9FIRM</name>
<evidence type="ECO:0000313" key="2">
    <source>
        <dbReference type="Proteomes" id="UP001198220"/>
    </source>
</evidence>
<comment type="caution">
    <text evidence="1">The sequence shown here is derived from an EMBL/GenBank/DDBJ whole genome shotgun (WGS) entry which is preliminary data.</text>
</comment>
<dbReference type="EMBL" id="JAJEPS010000004">
    <property type="protein sequence ID" value="MCC2125800.1"/>
    <property type="molecule type" value="Genomic_DNA"/>
</dbReference>
<dbReference type="Gene3D" id="2.60.320.10">
    <property type="entry name" value="N-utilization substance G protein NusG, insert domain"/>
    <property type="match status" value="1"/>
</dbReference>
<evidence type="ECO:0000313" key="1">
    <source>
        <dbReference type="EMBL" id="MCC2125800.1"/>
    </source>
</evidence>
<proteinExistence type="predicted"/>
<reference evidence="1 2" key="1">
    <citation type="submission" date="2021-10" db="EMBL/GenBank/DDBJ databases">
        <title>Anaerobic single-cell dispensing facilitates the cultivation of human gut bacteria.</title>
        <authorList>
            <person name="Afrizal A."/>
        </authorList>
    </citation>
    <scope>NUCLEOTIDE SEQUENCE [LARGE SCALE GENOMIC DNA]</scope>
    <source>
        <strain evidence="1 2">CLA-AA-H276</strain>
    </source>
</reference>
<keyword evidence="2" id="KW-1185">Reference proteome</keyword>